<dbReference type="EMBL" id="JACHVB010000021">
    <property type="protein sequence ID" value="MBC2594345.1"/>
    <property type="molecule type" value="Genomic_DNA"/>
</dbReference>
<evidence type="ECO:0000256" key="1">
    <source>
        <dbReference type="ARBA" id="ARBA00022801"/>
    </source>
</evidence>
<protein>
    <submittedName>
        <fullName evidence="3">Alpha/beta hydrolase</fullName>
    </submittedName>
</protein>
<dbReference type="Proteomes" id="UP000546464">
    <property type="component" value="Unassembled WGS sequence"/>
</dbReference>
<keyword evidence="1 3" id="KW-0378">Hydrolase</keyword>
<evidence type="ECO:0000313" key="4">
    <source>
        <dbReference type="Proteomes" id="UP000546464"/>
    </source>
</evidence>
<dbReference type="InterPro" id="IPR050300">
    <property type="entry name" value="GDXG_lipolytic_enzyme"/>
</dbReference>
<dbReference type="PANTHER" id="PTHR48081">
    <property type="entry name" value="AB HYDROLASE SUPERFAMILY PROTEIN C4A8.06C"/>
    <property type="match status" value="1"/>
</dbReference>
<accession>A0A842HCW0</accession>
<sequence length="267" mass="29004">MLNKVSSPLHPSDAVLSKARLTPYFLEDGEDFACMLVLPGGGYSRIAGHEGGPVAGWFNSLGISAAVLEYTTWDGAPIYPKPQQQALYAMRLLRAQAREHGIDPARIGVIGFSAGGHLAACVSHGFDREDWLLDPDGELAGISARPDASMLCYAVTSSGFYAHVSSYKNLLGPDVTEEQADFMSWEKHAHPQCPPTFLWHTAADETVPVNNSYLMALALQANKTPHELHVFPDGAHGRGLGTFADRRHPVVGQWRGLAERWLLGLGF</sequence>
<dbReference type="SUPFAM" id="SSF53474">
    <property type="entry name" value="alpha/beta-Hydrolases"/>
    <property type="match status" value="1"/>
</dbReference>
<feature type="domain" description="BD-FAE-like" evidence="2">
    <location>
        <begin position="62"/>
        <end position="217"/>
    </location>
</feature>
<keyword evidence="4" id="KW-1185">Reference proteome</keyword>
<dbReference type="Pfam" id="PF20434">
    <property type="entry name" value="BD-FAE"/>
    <property type="match status" value="1"/>
</dbReference>
<dbReference type="GO" id="GO:0016787">
    <property type="term" value="F:hydrolase activity"/>
    <property type="evidence" value="ECO:0007669"/>
    <property type="project" value="UniProtKB-KW"/>
</dbReference>
<name>A0A842HCW0_9BACT</name>
<evidence type="ECO:0000259" key="2">
    <source>
        <dbReference type="Pfam" id="PF20434"/>
    </source>
</evidence>
<dbReference type="PANTHER" id="PTHR48081:SF6">
    <property type="entry name" value="PEPTIDASE S9 PROLYL OLIGOPEPTIDASE CATALYTIC DOMAIN-CONTAINING PROTEIN"/>
    <property type="match status" value="1"/>
</dbReference>
<gene>
    <name evidence="3" type="ORF">H5P28_08755</name>
</gene>
<evidence type="ECO:0000313" key="3">
    <source>
        <dbReference type="EMBL" id="MBC2594345.1"/>
    </source>
</evidence>
<proteinExistence type="predicted"/>
<dbReference type="InterPro" id="IPR049492">
    <property type="entry name" value="BD-FAE-like_dom"/>
</dbReference>
<dbReference type="AlphaFoldDB" id="A0A842HCW0"/>
<reference evidence="3 4" key="1">
    <citation type="submission" date="2020-07" db="EMBL/GenBank/DDBJ databases">
        <authorList>
            <person name="Feng X."/>
        </authorList>
    </citation>
    <scope>NUCLEOTIDE SEQUENCE [LARGE SCALE GENOMIC DNA]</scope>
    <source>
        <strain evidence="3 4">JCM31066</strain>
    </source>
</reference>
<dbReference type="InterPro" id="IPR029058">
    <property type="entry name" value="AB_hydrolase_fold"/>
</dbReference>
<dbReference type="RefSeq" id="WP_185675330.1">
    <property type="nucleotide sequence ID" value="NZ_JACHVB010000021.1"/>
</dbReference>
<comment type="caution">
    <text evidence="3">The sequence shown here is derived from an EMBL/GenBank/DDBJ whole genome shotgun (WGS) entry which is preliminary data.</text>
</comment>
<organism evidence="3 4">
    <name type="scientific">Ruficoccus amylovorans</name>
    <dbReference type="NCBI Taxonomy" id="1804625"/>
    <lineage>
        <taxon>Bacteria</taxon>
        <taxon>Pseudomonadati</taxon>
        <taxon>Verrucomicrobiota</taxon>
        <taxon>Opitutia</taxon>
        <taxon>Puniceicoccales</taxon>
        <taxon>Cerasicoccaceae</taxon>
        <taxon>Ruficoccus</taxon>
    </lineage>
</organism>
<dbReference type="Gene3D" id="3.40.50.1820">
    <property type="entry name" value="alpha/beta hydrolase"/>
    <property type="match status" value="1"/>
</dbReference>